<reference evidence="9 10" key="1">
    <citation type="submission" date="2014-06" db="EMBL/GenBank/DDBJ databases">
        <authorList>
            <person name="Swart Estienne"/>
        </authorList>
    </citation>
    <scope>NUCLEOTIDE SEQUENCE [LARGE SCALE GENOMIC DNA]</scope>
    <source>
        <strain evidence="9 10">130c</strain>
    </source>
</reference>
<keyword evidence="7 8" id="KW-0472">Membrane</keyword>
<feature type="transmembrane region" description="Helical" evidence="8">
    <location>
        <begin position="123"/>
        <end position="145"/>
    </location>
</feature>
<keyword evidence="3" id="KW-0808">Transferase</keyword>
<feature type="transmembrane region" description="Helical" evidence="8">
    <location>
        <begin position="53"/>
        <end position="74"/>
    </location>
</feature>
<dbReference type="FunCoup" id="A0A078AC06">
    <property type="interactions" value="299"/>
</dbReference>
<feature type="transmembrane region" description="Helical" evidence="8">
    <location>
        <begin position="333"/>
        <end position="350"/>
    </location>
</feature>
<protein>
    <recommendedName>
        <fullName evidence="8">Mannosyltransferase</fullName>
        <ecNumber evidence="8">2.4.1.-</ecNumber>
    </recommendedName>
</protein>
<dbReference type="Pfam" id="PF03901">
    <property type="entry name" value="Glyco_transf_22"/>
    <property type="match status" value="1"/>
</dbReference>
<dbReference type="GO" id="GO:0000026">
    <property type="term" value="F:alpha-1,2-mannosyltransferase activity"/>
    <property type="evidence" value="ECO:0007669"/>
    <property type="project" value="TreeGrafter"/>
</dbReference>
<feature type="transmembrane region" description="Helical" evidence="8">
    <location>
        <begin position="160"/>
        <end position="181"/>
    </location>
</feature>
<keyword evidence="6 8" id="KW-1133">Transmembrane helix</keyword>
<name>A0A078AC06_STYLE</name>
<dbReference type="PANTHER" id="PTHR22760">
    <property type="entry name" value="GLYCOSYLTRANSFERASE"/>
    <property type="match status" value="1"/>
</dbReference>
<keyword evidence="2 8" id="KW-0328">Glycosyltransferase</keyword>
<keyword evidence="10" id="KW-1185">Reference proteome</keyword>
<dbReference type="OMA" id="TVLFMTK"/>
<feature type="transmembrane region" description="Helical" evidence="8">
    <location>
        <begin position="193"/>
        <end position="216"/>
    </location>
</feature>
<accession>A0A078AC06</accession>
<dbReference type="InterPro" id="IPR005599">
    <property type="entry name" value="GPI_mannosylTrfase"/>
</dbReference>
<evidence type="ECO:0000256" key="5">
    <source>
        <dbReference type="ARBA" id="ARBA00022824"/>
    </source>
</evidence>
<dbReference type="GO" id="GO:0006506">
    <property type="term" value="P:GPI anchor biosynthetic process"/>
    <property type="evidence" value="ECO:0007669"/>
    <property type="project" value="TreeGrafter"/>
</dbReference>
<evidence type="ECO:0000256" key="7">
    <source>
        <dbReference type="ARBA" id="ARBA00023136"/>
    </source>
</evidence>
<dbReference type="AlphaFoldDB" id="A0A078AC06"/>
<dbReference type="GO" id="GO:0005789">
    <property type="term" value="C:endoplasmic reticulum membrane"/>
    <property type="evidence" value="ECO:0007669"/>
    <property type="project" value="UniProtKB-SubCell"/>
</dbReference>
<sequence length="511" mass="60881">MAYRLFLALFMTNNLLHPDEYWQAIEVAYNYVYGGVQLSWEWQPTYRMRNTLYPFYLIIPLQILKTLGLDYGIAVRCCPYIAHCILVIISDWYLWKVGIKIFGKNTARITLIFYLFNRVYNEILIRCFGNSIESIANIIAFNYYLNQKDKFDGNTMKMTALISISFMIRNTSPVGWIPLLLLKILYEKSLLPFIKAGFVIAIPVILFSILLDSIYFGEFTVTSYNFLRANILEGLSKYFGTDEFHMYIIAFIPFYFTSAVPAFYVGLVSYTRDYRSKRLIPYLFYMIVFYVLIFSMIPHKEYRFMQPIIPFCFLIIGYFYNGCMKKYGKIVRIMIYLYIIEQALVSYIITKFHFSQWKVMKYLADEALAPHSIYSMQNVDLPYYTWSHRKHYGEFGKNRTRLTLFKKDPPFQLIKDGLPFPIIHDHDYNGCLNMLDQISQEIIRPEYVIAFKFETGGHFYCFEACIKKFESLGFYEKIKEFDAHLVGYRFRFGYYYKTRILYKLKDIYQPF</sequence>
<feature type="transmembrane region" description="Helical" evidence="8">
    <location>
        <begin position="80"/>
        <end position="102"/>
    </location>
</feature>
<dbReference type="OrthoDB" id="416834at2759"/>
<evidence type="ECO:0000256" key="2">
    <source>
        <dbReference type="ARBA" id="ARBA00022676"/>
    </source>
</evidence>
<dbReference type="PANTHER" id="PTHR22760:SF4">
    <property type="entry name" value="GPI MANNOSYLTRANSFERASE 3"/>
    <property type="match status" value="1"/>
</dbReference>
<keyword evidence="5 8" id="KW-0256">Endoplasmic reticulum</keyword>
<evidence type="ECO:0000256" key="3">
    <source>
        <dbReference type="ARBA" id="ARBA00022679"/>
    </source>
</evidence>
<comment type="similarity">
    <text evidence="8">Belongs to the glycosyltransferase 22 family.</text>
</comment>
<evidence type="ECO:0000313" key="10">
    <source>
        <dbReference type="Proteomes" id="UP000039865"/>
    </source>
</evidence>
<gene>
    <name evidence="9" type="primary">Contig14673.g15630</name>
    <name evidence="9" type="ORF">STYLEM_7289</name>
</gene>
<feature type="transmembrane region" description="Helical" evidence="8">
    <location>
        <begin position="304"/>
        <end position="321"/>
    </location>
</feature>
<dbReference type="EC" id="2.4.1.-" evidence="8"/>
<feature type="transmembrane region" description="Helical" evidence="8">
    <location>
        <begin position="279"/>
        <end position="298"/>
    </location>
</feature>
<feature type="transmembrane region" description="Helical" evidence="8">
    <location>
        <begin position="244"/>
        <end position="267"/>
    </location>
</feature>
<comment type="subcellular location">
    <subcellularLocation>
        <location evidence="1 8">Endoplasmic reticulum membrane</location>
        <topology evidence="1 8">Multi-pass membrane protein</topology>
    </subcellularLocation>
</comment>
<evidence type="ECO:0000256" key="8">
    <source>
        <dbReference type="RuleBase" id="RU363075"/>
    </source>
</evidence>
<evidence type="ECO:0000256" key="4">
    <source>
        <dbReference type="ARBA" id="ARBA00022692"/>
    </source>
</evidence>
<proteinExistence type="inferred from homology"/>
<organism evidence="9 10">
    <name type="scientific">Stylonychia lemnae</name>
    <name type="common">Ciliate</name>
    <dbReference type="NCBI Taxonomy" id="5949"/>
    <lineage>
        <taxon>Eukaryota</taxon>
        <taxon>Sar</taxon>
        <taxon>Alveolata</taxon>
        <taxon>Ciliophora</taxon>
        <taxon>Intramacronucleata</taxon>
        <taxon>Spirotrichea</taxon>
        <taxon>Stichotrichia</taxon>
        <taxon>Sporadotrichida</taxon>
        <taxon>Oxytrichidae</taxon>
        <taxon>Stylonychinae</taxon>
        <taxon>Stylonychia</taxon>
    </lineage>
</organism>
<evidence type="ECO:0000256" key="1">
    <source>
        <dbReference type="ARBA" id="ARBA00004477"/>
    </source>
</evidence>
<dbReference type="Proteomes" id="UP000039865">
    <property type="component" value="Unassembled WGS sequence"/>
</dbReference>
<dbReference type="EMBL" id="CCKQ01006976">
    <property type="protein sequence ID" value="CDW78313.1"/>
    <property type="molecule type" value="Genomic_DNA"/>
</dbReference>
<keyword evidence="4 8" id="KW-0812">Transmembrane</keyword>
<evidence type="ECO:0000256" key="6">
    <source>
        <dbReference type="ARBA" id="ARBA00022989"/>
    </source>
</evidence>
<evidence type="ECO:0000313" key="9">
    <source>
        <dbReference type="EMBL" id="CDW78313.1"/>
    </source>
</evidence>
<dbReference type="InParanoid" id="A0A078AC06"/>